<reference evidence="1 2" key="1">
    <citation type="submission" date="2021-03" db="EMBL/GenBank/DDBJ databases">
        <title>Oceanisphaera sp. nov., isolated from the intestine.</title>
        <authorList>
            <person name="Zhao L.-H."/>
            <person name="Shi L.-F."/>
        </authorList>
    </citation>
    <scope>NUCLEOTIDE SEQUENCE [LARGE SCALE GENOMIC DNA]</scope>
    <source>
        <strain evidence="1 2">DM8</strain>
    </source>
</reference>
<dbReference type="RefSeq" id="WP_208004810.1">
    <property type="nucleotide sequence ID" value="NZ_JAGDFX010000005.1"/>
</dbReference>
<dbReference type="EMBL" id="JAGDFX010000005">
    <property type="protein sequence ID" value="MBO1519040.1"/>
    <property type="molecule type" value="Genomic_DNA"/>
</dbReference>
<evidence type="ECO:0000313" key="2">
    <source>
        <dbReference type="Proteomes" id="UP000664882"/>
    </source>
</evidence>
<organism evidence="1 2">
    <name type="scientific">Oceanisphaera pacifica</name>
    <dbReference type="NCBI Taxonomy" id="2818389"/>
    <lineage>
        <taxon>Bacteria</taxon>
        <taxon>Pseudomonadati</taxon>
        <taxon>Pseudomonadota</taxon>
        <taxon>Gammaproteobacteria</taxon>
        <taxon>Aeromonadales</taxon>
        <taxon>Aeromonadaceae</taxon>
        <taxon>Oceanisphaera</taxon>
    </lineage>
</organism>
<sequence>MSQTLTALLSQLTDPIVRDLAWAIASPNLLRASSLAPENTWYERLVGEYQDRLLELDDNPTLLHHHCQSQRHLGFYFESLWHFFLLDHARFQVLAHNWQQVIDGTTLGAFDFIVWDQRLKRIEHWELAAKFYLISRPEQPFDSALGINTRDKLRRKHEHMLNHQLMLSQQPKVHLKLLAQGLLPQHTRLILKGRLYYPNGCQCFLDAQGERGTWGVESPSTAFVAQQKLGWLTGGRDSKTREKKQSYRDACGNWYVQVDQDWLNMAKG</sequence>
<accession>A0ABS3NES0</accession>
<dbReference type="InterPro" id="IPR015003">
    <property type="entry name" value="DUF1853"/>
</dbReference>
<evidence type="ECO:0000313" key="1">
    <source>
        <dbReference type="EMBL" id="MBO1519040.1"/>
    </source>
</evidence>
<keyword evidence="2" id="KW-1185">Reference proteome</keyword>
<gene>
    <name evidence="1" type="ORF">J3U76_05220</name>
</gene>
<comment type="caution">
    <text evidence="1">The sequence shown here is derived from an EMBL/GenBank/DDBJ whole genome shotgun (WGS) entry which is preliminary data.</text>
</comment>
<name>A0ABS3NES0_9GAMM</name>
<protein>
    <submittedName>
        <fullName evidence="1">DUF1853 family protein</fullName>
    </submittedName>
</protein>
<dbReference type="Pfam" id="PF08907">
    <property type="entry name" value="DUF1853"/>
    <property type="match status" value="1"/>
</dbReference>
<proteinExistence type="predicted"/>
<dbReference type="Proteomes" id="UP000664882">
    <property type="component" value="Unassembled WGS sequence"/>
</dbReference>